<evidence type="ECO:0000313" key="2">
    <source>
        <dbReference type="EMBL" id="GKV06688.1"/>
    </source>
</evidence>
<evidence type="ECO:0000256" key="1">
    <source>
        <dbReference type="SAM" id="MobiDB-lite"/>
    </source>
</evidence>
<keyword evidence="3" id="KW-1185">Reference proteome</keyword>
<feature type="compositionally biased region" description="Basic and acidic residues" evidence="1">
    <location>
        <begin position="82"/>
        <end position="94"/>
    </location>
</feature>
<evidence type="ECO:0000313" key="3">
    <source>
        <dbReference type="Proteomes" id="UP001054252"/>
    </source>
</evidence>
<proteinExistence type="predicted"/>
<name>A0AAV5J8G4_9ROSI</name>
<reference evidence="2 3" key="1">
    <citation type="journal article" date="2021" name="Commun. Biol.">
        <title>The genome of Shorea leprosula (Dipterocarpaceae) highlights the ecological relevance of drought in aseasonal tropical rainforests.</title>
        <authorList>
            <person name="Ng K.K.S."/>
            <person name="Kobayashi M.J."/>
            <person name="Fawcett J.A."/>
            <person name="Hatakeyama M."/>
            <person name="Paape T."/>
            <person name="Ng C.H."/>
            <person name="Ang C.C."/>
            <person name="Tnah L.H."/>
            <person name="Lee C.T."/>
            <person name="Nishiyama T."/>
            <person name="Sese J."/>
            <person name="O'Brien M.J."/>
            <person name="Copetti D."/>
            <person name="Mohd Noor M.I."/>
            <person name="Ong R.C."/>
            <person name="Putra M."/>
            <person name="Sireger I.Z."/>
            <person name="Indrioko S."/>
            <person name="Kosugi Y."/>
            <person name="Izuno A."/>
            <person name="Isagi Y."/>
            <person name="Lee S.L."/>
            <person name="Shimizu K.K."/>
        </authorList>
    </citation>
    <scope>NUCLEOTIDE SEQUENCE [LARGE SCALE GENOMIC DNA]</scope>
    <source>
        <strain evidence="2">214</strain>
    </source>
</reference>
<feature type="compositionally biased region" description="Basic residues" evidence="1">
    <location>
        <begin position="95"/>
        <end position="107"/>
    </location>
</feature>
<dbReference type="AlphaFoldDB" id="A0AAV5J8G4"/>
<feature type="region of interest" description="Disordered" evidence="1">
    <location>
        <begin position="67"/>
        <end position="107"/>
    </location>
</feature>
<dbReference type="EMBL" id="BPVZ01000025">
    <property type="protein sequence ID" value="GKV06688.1"/>
    <property type="molecule type" value="Genomic_DNA"/>
</dbReference>
<organism evidence="2 3">
    <name type="scientific">Rubroshorea leprosula</name>
    <dbReference type="NCBI Taxonomy" id="152421"/>
    <lineage>
        <taxon>Eukaryota</taxon>
        <taxon>Viridiplantae</taxon>
        <taxon>Streptophyta</taxon>
        <taxon>Embryophyta</taxon>
        <taxon>Tracheophyta</taxon>
        <taxon>Spermatophyta</taxon>
        <taxon>Magnoliopsida</taxon>
        <taxon>eudicotyledons</taxon>
        <taxon>Gunneridae</taxon>
        <taxon>Pentapetalae</taxon>
        <taxon>rosids</taxon>
        <taxon>malvids</taxon>
        <taxon>Malvales</taxon>
        <taxon>Dipterocarpaceae</taxon>
        <taxon>Rubroshorea</taxon>
    </lineage>
</organism>
<protein>
    <submittedName>
        <fullName evidence="2">Uncharacterized protein</fullName>
    </submittedName>
</protein>
<gene>
    <name evidence="2" type="ORF">SLEP1_g18546</name>
</gene>
<comment type="caution">
    <text evidence="2">The sequence shown here is derived from an EMBL/GenBank/DDBJ whole genome shotgun (WGS) entry which is preliminary data.</text>
</comment>
<sequence>MEPSAWVPTWVPWNLGAGFQARFHGTQAWVRLGTQCLGSGMGWNPGVTPGFLGTQPGQACWVRKEPSAWVGSKEPRPAGFQGEREGKGEGERERERRRKKKKKEIKR</sequence>
<accession>A0AAV5J8G4</accession>
<dbReference type="Proteomes" id="UP001054252">
    <property type="component" value="Unassembled WGS sequence"/>
</dbReference>